<dbReference type="STRING" id="4072.A0A2G2YLU5"/>
<feature type="domain" description="Peptidase S8/S53" evidence="5">
    <location>
        <begin position="342"/>
        <end position="684"/>
    </location>
</feature>
<dbReference type="SUPFAM" id="SSF52743">
    <property type="entry name" value="Subtilisin-like"/>
    <property type="match status" value="1"/>
</dbReference>
<dbReference type="PROSITE" id="PS51892">
    <property type="entry name" value="SUBTILASE"/>
    <property type="match status" value="1"/>
</dbReference>
<sequence length="696" mass="75980">MENERLDRMVGQREQVRFPDIRQEEGLSSCELQGKNTIPYTPMNLVCCVVASRSQVGVVTALPRVEVLESSFCDTLGDVRSWEEQTLVVSTQALVDPLDDEIDSSLKNNLCPSSASPYNLSKTPLPINESIQTLVDPCVSQGESMLVYELPITSEDVNEDQLTQECIPLLEHMCGVLEKSQVSDGVYRVDLDGAHDSLIILCGKSLASSFVHRDHVYGNVVNNSICLFEVGLLGHISLILNISLLLKGNVMRDCGSDILWERRVSLSLDPWLLLPFDPGTLSEYGNIYTYHLILGQDDKQCFIVGANEGRQGSSLPLFVDDDLFLCAIYTKNVGLWNTSNSGKGVIIGLLDSGITPQHSSFNDIGMPNPPVKWKGKYEFNITTYLMLMAPVGNAPRAHVAMYKVCYLDFQEFNVLAGLDVAIEDGVDVISISLGLDESPPLYDDYMVVGVYSAMEKGIFVSFAAGNDGPGNGSIVNGAQWILTVGTSTIDRKISAVAVLGNGAEYEGESACQPTNFSQKLLPLMNGNDYDVLLNLSDVLGKIVLCDTSGYSSRTDKGGVVKNVGSAGMILMNKESHGSTIIPEYHILPTTHVSYNDGKMIINYMKSTSKPVATISFKGTRIRDKHAPTVAYFFSRGPFVQSLGILKPNIISPGVNILAAWPTSTQAKITSASSSWMFNFLSGTSIFALTLQEFQHY</sequence>
<keyword evidence="8" id="KW-1185">Reference proteome</keyword>
<dbReference type="CDD" id="cd02120">
    <property type="entry name" value="PA_subtilisin_like"/>
    <property type="match status" value="1"/>
</dbReference>
<dbReference type="InterPro" id="IPR000209">
    <property type="entry name" value="Peptidase_S8/S53_dom"/>
</dbReference>
<evidence type="ECO:0000256" key="2">
    <source>
        <dbReference type="ARBA" id="ARBA00022729"/>
    </source>
</evidence>
<dbReference type="PROSITE" id="PS00136">
    <property type="entry name" value="SUBTILASE_ASP"/>
    <property type="match status" value="1"/>
</dbReference>
<evidence type="ECO:0008006" key="9">
    <source>
        <dbReference type="Google" id="ProtNLM"/>
    </source>
</evidence>
<evidence type="ECO:0000256" key="3">
    <source>
        <dbReference type="ARBA" id="ARBA00022801"/>
    </source>
</evidence>
<evidence type="ECO:0000313" key="7">
    <source>
        <dbReference type="EMBL" id="PHT70719.1"/>
    </source>
</evidence>
<dbReference type="GO" id="GO:0004252">
    <property type="term" value="F:serine-type endopeptidase activity"/>
    <property type="evidence" value="ECO:0000318"/>
    <property type="project" value="GO_Central"/>
</dbReference>
<comment type="similarity">
    <text evidence="1 4">Belongs to the peptidase S8 family.</text>
</comment>
<dbReference type="Gramene" id="PHT70719">
    <property type="protein sequence ID" value="PHT70719"/>
    <property type="gene ID" value="T459_25823"/>
</dbReference>
<dbReference type="GO" id="GO:0005576">
    <property type="term" value="C:extracellular region"/>
    <property type="evidence" value="ECO:0000318"/>
    <property type="project" value="GO_Central"/>
</dbReference>
<dbReference type="InterPro" id="IPR045051">
    <property type="entry name" value="SBT"/>
</dbReference>
<reference evidence="7 8" key="1">
    <citation type="journal article" date="2014" name="Nat. Genet.">
        <title>Genome sequence of the hot pepper provides insights into the evolution of pungency in Capsicum species.</title>
        <authorList>
            <person name="Kim S."/>
            <person name="Park M."/>
            <person name="Yeom S.I."/>
            <person name="Kim Y.M."/>
            <person name="Lee J.M."/>
            <person name="Lee H.A."/>
            <person name="Seo E."/>
            <person name="Choi J."/>
            <person name="Cheong K."/>
            <person name="Kim K.T."/>
            <person name="Jung K."/>
            <person name="Lee G.W."/>
            <person name="Oh S.K."/>
            <person name="Bae C."/>
            <person name="Kim S.B."/>
            <person name="Lee H.Y."/>
            <person name="Kim S.Y."/>
            <person name="Kim M.S."/>
            <person name="Kang B.C."/>
            <person name="Jo Y.D."/>
            <person name="Yang H.B."/>
            <person name="Jeong H.J."/>
            <person name="Kang W.H."/>
            <person name="Kwon J.K."/>
            <person name="Shin C."/>
            <person name="Lim J.Y."/>
            <person name="Park J.H."/>
            <person name="Huh J.H."/>
            <person name="Kim J.S."/>
            <person name="Kim B.D."/>
            <person name="Cohen O."/>
            <person name="Paran I."/>
            <person name="Suh M.C."/>
            <person name="Lee S.B."/>
            <person name="Kim Y.K."/>
            <person name="Shin Y."/>
            <person name="Noh S.J."/>
            <person name="Park J."/>
            <person name="Seo Y.S."/>
            <person name="Kwon S.Y."/>
            <person name="Kim H.A."/>
            <person name="Park J.M."/>
            <person name="Kim H.J."/>
            <person name="Choi S.B."/>
            <person name="Bosland P.W."/>
            <person name="Reeves G."/>
            <person name="Jo S.H."/>
            <person name="Lee B.W."/>
            <person name="Cho H.T."/>
            <person name="Choi H.S."/>
            <person name="Lee M.S."/>
            <person name="Yu Y."/>
            <person name="Do Choi Y."/>
            <person name="Park B.S."/>
            <person name="van Deynze A."/>
            <person name="Ashrafi H."/>
            <person name="Hill T."/>
            <person name="Kim W.T."/>
            <person name="Pai H.S."/>
            <person name="Ahn H.K."/>
            <person name="Yeam I."/>
            <person name="Giovannoni J.J."/>
            <person name="Rose J.K."/>
            <person name="Sorensen I."/>
            <person name="Lee S.J."/>
            <person name="Kim R.W."/>
            <person name="Choi I.Y."/>
            <person name="Choi B.S."/>
            <person name="Lim J.S."/>
            <person name="Lee Y.H."/>
            <person name="Choi D."/>
        </authorList>
    </citation>
    <scope>NUCLEOTIDE SEQUENCE [LARGE SCALE GENOMIC DNA]</scope>
    <source>
        <strain evidence="8">cv. CM334</strain>
    </source>
</reference>
<feature type="domain" description="PA" evidence="6">
    <location>
        <begin position="507"/>
        <end position="599"/>
    </location>
</feature>
<dbReference type="InterPro" id="IPR036852">
    <property type="entry name" value="Peptidase_S8/S53_dom_sf"/>
</dbReference>
<gene>
    <name evidence="7" type="ORF">T459_25823</name>
</gene>
<dbReference type="InterPro" id="IPR023827">
    <property type="entry name" value="Peptidase_S8_Asp-AS"/>
</dbReference>
<keyword evidence="3" id="KW-0378">Hydrolase</keyword>
<evidence type="ECO:0000256" key="1">
    <source>
        <dbReference type="ARBA" id="ARBA00011073"/>
    </source>
</evidence>
<name>A0A2G2YLU5_CAPAN</name>
<evidence type="ECO:0000313" key="8">
    <source>
        <dbReference type="Proteomes" id="UP000222542"/>
    </source>
</evidence>
<dbReference type="InterPro" id="IPR003137">
    <property type="entry name" value="PA_domain"/>
</dbReference>
<dbReference type="AlphaFoldDB" id="A0A2G2YLU5"/>
<reference evidence="7 8" key="2">
    <citation type="journal article" date="2017" name="Genome Biol.">
        <title>New reference genome sequences of hot pepper reveal the massive evolution of plant disease-resistance genes by retroduplication.</title>
        <authorList>
            <person name="Kim S."/>
            <person name="Park J."/>
            <person name="Yeom S.I."/>
            <person name="Kim Y.M."/>
            <person name="Seo E."/>
            <person name="Kim K.T."/>
            <person name="Kim M.S."/>
            <person name="Lee J.M."/>
            <person name="Cheong K."/>
            <person name="Shin H.S."/>
            <person name="Kim S.B."/>
            <person name="Han K."/>
            <person name="Lee J."/>
            <person name="Park M."/>
            <person name="Lee H.A."/>
            <person name="Lee H.Y."/>
            <person name="Lee Y."/>
            <person name="Oh S."/>
            <person name="Lee J.H."/>
            <person name="Choi E."/>
            <person name="Choi E."/>
            <person name="Lee S.E."/>
            <person name="Jeon J."/>
            <person name="Kim H."/>
            <person name="Choi G."/>
            <person name="Song H."/>
            <person name="Lee J."/>
            <person name="Lee S.C."/>
            <person name="Kwon J.K."/>
            <person name="Lee H.Y."/>
            <person name="Koo N."/>
            <person name="Hong Y."/>
            <person name="Kim R.W."/>
            <person name="Kang W.H."/>
            <person name="Huh J.H."/>
            <person name="Kang B.C."/>
            <person name="Yang T.J."/>
            <person name="Lee Y.H."/>
            <person name="Bennetzen J.L."/>
            <person name="Choi D."/>
        </authorList>
    </citation>
    <scope>NUCLEOTIDE SEQUENCE [LARGE SCALE GENOMIC DNA]</scope>
    <source>
        <strain evidence="8">cv. CM334</strain>
    </source>
</reference>
<dbReference type="EMBL" id="AYRZ02000010">
    <property type="protein sequence ID" value="PHT70719.1"/>
    <property type="molecule type" value="Genomic_DNA"/>
</dbReference>
<dbReference type="Pfam" id="PF02225">
    <property type="entry name" value="PA"/>
    <property type="match status" value="1"/>
</dbReference>
<protein>
    <recommendedName>
        <fullName evidence="9">Peptidase S8/S53 domain-containing protein</fullName>
    </recommendedName>
</protein>
<comment type="caution">
    <text evidence="4">Lacks conserved residue(s) required for the propagation of feature annotation.</text>
</comment>
<dbReference type="Gene3D" id="3.40.50.200">
    <property type="entry name" value="Peptidase S8/S53 domain"/>
    <property type="match status" value="2"/>
</dbReference>
<dbReference type="Proteomes" id="UP000222542">
    <property type="component" value="Unassembled WGS sequence"/>
</dbReference>
<organism evidence="7 8">
    <name type="scientific">Capsicum annuum</name>
    <name type="common">Capsicum pepper</name>
    <dbReference type="NCBI Taxonomy" id="4072"/>
    <lineage>
        <taxon>Eukaryota</taxon>
        <taxon>Viridiplantae</taxon>
        <taxon>Streptophyta</taxon>
        <taxon>Embryophyta</taxon>
        <taxon>Tracheophyta</taxon>
        <taxon>Spermatophyta</taxon>
        <taxon>Magnoliopsida</taxon>
        <taxon>eudicotyledons</taxon>
        <taxon>Gunneridae</taxon>
        <taxon>Pentapetalae</taxon>
        <taxon>asterids</taxon>
        <taxon>lamiids</taxon>
        <taxon>Solanales</taxon>
        <taxon>Solanaceae</taxon>
        <taxon>Solanoideae</taxon>
        <taxon>Capsiceae</taxon>
        <taxon>Capsicum</taxon>
    </lineage>
</organism>
<keyword evidence="2" id="KW-0732">Signal</keyword>
<dbReference type="PANTHER" id="PTHR10795">
    <property type="entry name" value="PROPROTEIN CONVERTASE SUBTILISIN/KEXIN"/>
    <property type="match status" value="1"/>
</dbReference>
<evidence type="ECO:0000259" key="5">
    <source>
        <dbReference type="Pfam" id="PF00082"/>
    </source>
</evidence>
<proteinExistence type="inferred from homology"/>
<dbReference type="Gene3D" id="3.50.30.30">
    <property type="match status" value="1"/>
</dbReference>
<evidence type="ECO:0000256" key="4">
    <source>
        <dbReference type="PROSITE-ProRule" id="PRU01240"/>
    </source>
</evidence>
<dbReference type="Pfam" id="PF00082">
    <property type="entry name" value="Peptidase_S8"/>
    <property type="match status" value="1"/>
</dbReference>
<comment type="caution">
    <text evidence="7">The sequence shown here is derived from an EMBL/GenBank/DDBJ whole genome shotgun (WGS) entry which is preliminary data.</text>
</comment>
<evidence type="ECO:0000259" key="6">
    <source>
        <dbReference type="Pfam" id="PF02225"/>
    </source>
</evidence>
<accession>A0A2G2YLU5</accession>
<dbReference type="GO" id="GO:0006508">
    <property type="term" value="P:proteolysis"/>
    <property type="evidence" value="ECO:0007669"/>
    <property type="project" value="InterPro"/>
</dbReference>